<dbReference type="EMBL" id="CP001344">
    <property type="protein sequence ID" value="ACL44492.1"/>
    <property type="molecule type" value="Genomic_DNA"/>
</dbReference>
<evidence type="ECO:0000256" key="3">
    <source>
        <dbReference type="PROSITE-ProRule" id="PRU00339"/>
    </source>
</evidence>
<dbReference type="Pfam" id="PF12770">
    <property type="entry name" value="CHAT"/>
    <property type="match status" value="1"/>
</dbReference>
<dbReference type="InterPro" id="IPR019734">
    <property type="entry name" value="TPR_rpt"/>
</dbReference>
<dbReference type="HOGENOM" id="CLU_347050_0_0_3"/>
<keyword evidence="3" id="KW-0802">TPR repeat</keyword>
<evidence type="ECO:0000256" key="2">
    <source>
        <dbReference type="ARBA" id="ARBA00022729"/>
    </source>
</evidence>
<dbReference type="KEGG" id="cyn:Cyan7425_2131"/>
<protein>
    <submittedName>
        <fullName evidence="6">Extracellular ligand-binding receptor</fullName>
    </submittedName>
</protein>
<dbReference type="Gene3D" id="3.40.50.2300">
    <property type="match status" value="2"/>
</dbReference>
<dbReference type="SUPFAM" id="SSF48452">
    <property type="entry name" value="TPR-like"/>
    <property type="match status" value="1"/>
</dbReference>
<feature type="repeat" description="TPR" evidence="3">
    <location>
        <begin position="409"/>
        <end position="442"/>
    </location>
</feature>
<dbReference type="InterPro" id="IPR028082">
    <property type="entry name" value="Peripla_BP_I"/>
</dbReference>
<accession>B8HUE7</accession>
<feature type="domain" description="Leucine-binding protein" evidence="5">
    <location>
        <begin position="474"/>
        <end position="788"/>
    </location>
</feature>
<evidence type="ECO:0000313" key="6">
    <source>
        <dbReference type="EMBL" id="ACL44492.1"/>
    </source>
</evidence>
<gene>
    <name evidence="6" type="ordered locus">Cyan7425_2131</name>
</gene>
<dbReference type="InterPro" id="IPR028081">
    <property type="entry name" value="Leu-bd"/>
</dbReference>
<dbReference type="OrthoDB" id="444941at2"/>
<dbReference type="Pfam" id="PF13458">
    <property type="entry name" value="Peripla_BP_6"/>
    <property type="match status" value="1"/>
</dbReference>
<dbReference type="Gene3D" id="1.25.40.10">
    <property type="entry name" value="Tetratricopeptide repeat domain"/>
    <property type="match status" value="1"/>
</dbReference>
<sequence>MSKWVVFKFGEGSFEQGFAVTLQIGEAGQIPFLQVAGRLPPAPDIPIIYAQWQTNYRSLGGRSRIQFPDAQTTHVSYREKCQQAAQTLEKSLNQWLRSEEFQPIRESVIEHLNRNDALQLFLQIPELSLQRLPWHLCELFERFTNTEIILSTLNYCSPKPAHPPVLLRILAILGNSDGIDLQPDQTLLQQLPNAVVTLLVKPARWQINEQLWQQPWDLLFFAGHSHSQDNVGRIWINDSEALTIADLKFGLRLAVKQGLKLAIFNSCDGLGLACALADLNIPQVIVMREPVPDPVAQAFLQGFLHHFSRGDSFYLAVRKGREQLQGLEGEFPCASWLPVICQNPAAPPLVYPHAYPWQRVGRTLQGHSTGLGLAIGAIGLIVAAILALPKPVLHSRFSLGEQVLITASSTTEKQAGVKAFATGEYRSAIAHFQASLQLQPNDPEARIYLNNARAALQGNFHRIATSVPIGGNRNNAEEILRGVAQAQEELHQRGGIQGKFLQIKIANDDNVPELASQEVAPRLIKDASILAVVGHNASEVSIAAAPVYQTGGLVMISPTSGALELSGMGNYIFRTVPSVSFDANKLVRYAIGKAGKTKFATCTDSASPYSLSLQQQFIQMALENGGQVSRVPCDFSSPEFNASQFVSRTLADGADSLMLIPSPLRVEQGINLIRRLRGRLFLLSGSTMYSIRTLQLGHDAEGMILAVVWYPNNPTGKTFETRAMQLWGGIVNWRTAMAYDATQALITALQSTDSRSGIQNVLHRKSFSAMGASGAVQFFPSGDRRPVADNDLLVQVQSVPGSANGYDFIPLRP</sequence>
<dbReference type="InterPro" id="IPR051010">
    <property type="entry name" value="BCAA_transport"/>
</dbReference>
<dbReference type="CDD" id="cd06268">
    <property type="entry name" value="PBP1_ABC_transporter_LIVBP-like"/>
    <property type="match status" value="1"/>
</dbReference>
<keyword evidence="6" id="KW-0675">Receptor</keyword>
<dbReference type="AlphaFoldDB" id="B8HUE7"/>
<keyword evidence="2" id="KW-0732">Signal</keyword>
<dbReference type="InterPro" id="IPR011990">
    <property type="entry name" value="TPR-like_helical_dom_sf"/>
</dbReference>
<evidence type="ECO:0000256" key="1">
    <source>
        <dbReference type="ARBA" id="ARBA00010062"/>
    </source>
</evidence>
<dbReference type="PANTHER" id="PTHR30483">
    <property type="entry name" value="LEUCINE-SPECIFIC-BINDING PROTEIN"/>
    <property type="match status" value="1"/>
</dbReference>
<evidence type="ECO:0000259" key="4">
    <source>
        <dbReference type="Pfam" id="PF12770"/>
    </source>
</evidence>
<comment type="similarity">
    <text evidence="1">Belongs to the leucine-binding protein family.</text>
</comment>
<reference evidence="6" key="1">
    <citation type="submission" date="2009-01" db="EMBL/GenBank/DDBJ databases">
        <title>Complete sequence of chromosome Cyanothece sp. PCC 7425.</title>
        <authorList>
            <consortium name="US DOE Joint Genome Institute"/>
            <person name="Lucas S."/>
            <person name="Copeland A."/>
            <person name="Lapidus A."/>
            <person name="Glavina del Rio T."/>
            <person name="Dalin E."/>
            <person name="Tice H."/>
            <person name="Bruce D."/>
            <person name="Goodwin L."/>
            <person name="Pitluck S."/>
            <person name="Sims D."/>
            <person name="Meineke L."/>
            <person name="Brettin T."/>
            <person name="Detter J.C."/>
            <person name="Han C."/>
            <person name="Larimer F."/>
            <person name="Land M."/>
            <person name="Hauser L."/>
            <person name="Kyrpides N."/>
            <person name="Ovchinnikova G."/>
            <person name="Liberton M."/>
            <person name="Stoeckel J."/>
            <person name="Banerjee A."/>
            <person name="Singh A."/>
            <person name="Page L."/>
            <person name="Sato H."/>
            <person name="Zhao L."/>
            <person name="Sherman L."/>
            <person name="Pakrasi H."/>
            <person name="Richardson P."/>
        </authorList>
    </citation>
    <scope>NUCLEOTIDE SEQUENCE</scope>
    <source>
        <strain evidence="6">PCC 7425</strain>
    </source>
</reference>
<dbReference type="InterPro" id="IPR024983">
    <property type="entry name" value="CHAT_dom"/>
</dbReference>
<organism evidence="6">
    <name type="scientific">Cyanothece sp. (strain PCC 7425 / ATCC 29141)</name>
    <dbReference type="NCBI Taxonomy" id="395961"/>
    <lineage>
        <taxon>Bacteria</taxon>
        <taxon>Bacillati</taxon>
        <taxon>Cyanobacteriota</taxon>
        <taxon>Cyanophyceae</taxon>
        <taxon>Gomontiellales</taxon>
        <taxon>Cyanothecaceae</taxon>
        <taxon>Cyanothece</taxon>
    </lineage>
</organism>
<dbReference type="eggNOG" id="COG0683">
    <property type="taxonomic scope" value="Bacteria"/>
</dbReference>
<feature type="domain" description="CHAT" evidence="4">
    <location>
        <begin position="192"/>
        <end position="326"/>
    </location>
</feature>
<dbReference type="STRING" id="395961.Cyan7425_2131"/>
<dbReference type="SUPFAM" id="SSF53822">
    <property type="entry name" value="Periplasmic binding protein-like I"/>
    <property type="match status" value="1"/>
</dbReference>
<dbReference type="PROSITE" id="PS50005">
    <property type="entry name" value="TPR"/>
    <property type="match status" value="1"/>
</dbReference>
<name>B8HUE7_CYAP4</name>
<proteinExistence type="inferred from homology"/>
<evidence type="ECO:0000259" key="5">
    <source>
        <dbReference type="Pfam" id="PF13458"/>
    </source>
</evidence>
<dbReference type="PANTHER" id="PTHR30483:SF6">
    <property type="entry name" value="PERIPLASMIC BINDING PROTEIN OF ABC TRANSPORTER FOR NATURAL AMINO ACIDS"/>
    <property type="match status" value="1"/>
</dbReference>